<evidence type="ECO:0000259" key="1">
    <source>
        <dbReference type="PROSITE" id="PS51352"/>
    </source>
</evidence>
<dbReference type="Pfam" id="PF00578">
    <property type="entry name" value="AhpC-TSA"/>
    <property type="match status" value="1"/>
</dbReference>
<evidence type="ECO:0000313" key="2">
    <source>
        <dbReference type="EMBL" id="OAQ40752.1"/>
    </source>
</evidence>
<gene>
    <name evidence="2" type="ORF">A5893_07385</name>
</gene>
<dbReference type="InterPro" id="IPR000866">
    <property type="entry name" value="AhpC/TSA"/>
</dbReference>
<dbReference type="CDD" id="cd02969">
    <property type="entry name" value="PRX_like1"/>
    <property type="match status" value="1"/>
</dbReference>
<accession>A0A179DIZ1</accession>
<dbReference type="PANTHER" id="PTHR43640:SF1">
    <property type="entry name" value="THIOREDOXIN-DEPENDENT PEROXIREDOXIN"/>
    <property type="match status" value="1"/>
</dbReference>
<dbReference type="AlphaFoldDB" id="A0A179DIZ1"/>
<dbReference type="EMBL" id="LWHJ01000022">
    <property type="protein sequence ID" value="OAQ40752.1"/>
    <property type="molecule type" value="Genomic_DNA"/>
</dbReference>
<dbReference type="InterPro" id="IPR036249">
    <property type="entry name" value="Thioredoxin-like_sf"/>
</dbReference>
<dbReference type="Proteomes" id="UP000078459">
    <property type="component" value="Unassembled WGS sequence"/>
</dbReference>
<dbReference type="Gene3D" id="3.40.30.10">
    <property type="entry name" value="Glutaredoxin"/>
    <property type="match status" value="1"/>
</dbReference>
<keyword evidence="3" id="KW-1185">Reference proteome</keyword>
<reference evidence="2 3" key="1">
    <citation type="submission" date="2016-04" db="EMBL/GenBank/DDBJ databases">
        <authorList>
            <person name="Evans L.H."/>
            <person name="Alamgir A."/>
            <person name="Owens N."/>
            <person name="Weber N.D."/>
            <person name="Virtaneva K."/>
            <person name="Barbian K."/>
            <person name="Babar A."/>
            <person name="Rosenke K."/>
        </authorList>
    </citation>
    <scope>NUCLEOTIDE SEQUENCE [LARGE SCALE GENOMIC DNA]</scope>
    <source>
        <strain evidence="2 3">CCM 8644</strain>
    </source>
</reference>
<proteinExistence type="predicted"/>
<evidence type="ECO:0000313" key="3">
    <source>
        <dbReference type="Proteomes" id="UP000078459"/>
    </source>
</evidence>
<organism evidence="2 3">
    <name type="scientific">Pedobacter psychrophilus</name>
    <dbReference type="NCBI Taxonomy" id="1826909"/>
    <lineage>
        <taxon>Bacteria</taxon>
        <taxon>Pseudomonadati</taxon>
        <taxon>Bacteroidota</taxon>
        <taxon>Sphingobacteriia</taxon>
        <taxon>Sphingobacteriales</taxon>
        <taxon>Sphingobacteriaceae</taxon>
        <taxon>Pedobacter</taxon>
    </lineage>
</organism>
<dbReference type="InterPro" id="IPR013766">
    <property type="entry name" value="Thioredoxin_domain"/>
</dbReference>
<sequence length="208" mass="23326">MKIIGIKIKILTILLVGFTSLAKAQSGYQIGEIVTDFSLNNVDGKMVSLANYPNAKGFFVVFTCNHCPYAKLYEQRIMDLDKKYAAKGYPVIAINPNDPKAYSEDSFDNMIKRSEEKKYTFPYLFDETQNVAKVYGAKATPHVYLLQKTKKGLEVAYIGAIDNDTEDVNPDGKIRYAENAVDAITNNKTPKITQTKAIGCSIKWKNEK</sequence>
<protein>
    <submittedName>
        <fullName evidence="2">Redoxin</fullName>
    </submittedName>
</protein>
<dbReference type="PANTHER" id="PTHR43640">
    <property type="entry name" value="OS07G0260300 PROTEIN"/>
    <property type="match status" value="1"/>
</dbReference>
<dbReference type="GO" id="GO:0016491">
    <property type="term" value="F:oxidoreductase activity"/>
    <property type="evidence" value="ECO:0007669"/>
    <property type="project" value="InterPro"/>
</dbReference>
<dbReference type="STRING" id="1826909.A5893_07385"/>
<dbReference type="GO" id="GO:0016209">
    <property type="term" value="F:antioxidant activity"/>
    <property type="evidence" value="ECO:0007669"/>
    <property type="project" value="InterPro"/>
</dbReference>
<dbReference type="RefSeq" id="WP_068821983.1">
    <property type="nucleotide sequence ID" value="NZ_LWHJ01000022.1"/>
</dbReference>
<dbReference type="PROSITE" id="PS51352">
    <property type="entry name" value="THIOREDOXIN_2"/>
    <property type="match status" value="1"/>
</dbReference>
<feature type="domain" description="Thioredoxin" evidence="1">
    <location>
        <begin position="28"/>
        <end position="186"/>
    </location>
</feature>
<dbReference type="OrthoDB" id="9809746at2"/>
<dbReference type="InterPro" id="IPR047262">
    <property type="entry name" value="PRX-like1"/>
</dbReference>
<name>A0A179DIZ1_9SPHI</name>
<comment type="caution">
    <text evidence="2">The sequence shown here is derived from an EMBL/GenBank/DDBJ whole genome shotgun (WGS) entry which is preliminary data.</text>
</comment>
<dbReference type="SUPFAM" id="SSF52833">
    <property type="entry name" value="Thioredoxin-like"/>
    <property type="match status" value="1"/>
</dbReference>
<reference evidence="2 3" key="2">
    <citation type="submission" date="2016-06" db="EMBL/GenBank/DDBJ databases">
        <title>Pedobacter psychrophilus sp. nov., isolated from Antarctic fragmentary rock.</title>
        <authorList>
            <person name="Svec P."/>
        </authorList>
    </citation>
    <scope>NUCLEOTIDE SEQUENCE [LARGE SCALE GENOMIC DNA]</scope>
    <source>
        <strain evidence="2 3">CCM 8644</strain>
    </source>
</reference>